<dbReference type="CDD" id="cd13530">
    <property type="entry name" value="PBP2_peptides_like"/>
    <property type="match status" value="1"/>
</dbReference>
<protein>
    <submittedName>
        <fullName evidence="7">Amino acid ABC transporter substrate-binding protein</fullName>
    </submittedName>
</protein>
<dbReference type="EMBL" id="CP034170">
    <property type="protein sequence ID" value="AZI57440.1"/>
    <property type="molecule type" value="Genomic_DNA"/>
</dbReference>
<dbReference type="InterPro" id="IPR001638">
    <property type="entry name" value="Solute-binding_3/MltF_N"/>
</dbReference>
<dbReference type="SMART" id="SM00079">
    <property type="entry name" value="PBPe"/>
    <property type="match status" value="1"/>
</dbReference>
<dbReference type="PROSITE" id="PS01039">
    <property type="entry name" value="SBP_BACTERIAL_3"/>
    <property type="match status" value="1"/>
</dbReference>
<organism evidence="7 8">
    <name type="scientific">Nakamurella antarctica</name>
    <dbReference type="NCBI Taxonomy" id="1902245"/>
    <lineage>
        <taxon>Bacteria</taxon>
        <taxon>Bacillati</taxon>
        <taxon>Actinomycetota</taxon>
        <taxon>Actinomycetes</taxon>
        <taxon>Nakamurellales</taxon>
        <taxon>Nakamurellaceae</taxon>
        <taxon>Nakamurella</taxon>
    </lineage>
</organism>
<keyword evidence="8" id="KW-1185">Reference proteome</keyword>
<dbReference type="GO" id="GO:0016020">
    <property type="term" value="C:membrane"/>
    <property type="evidence" value="ECO:0007669"/>
    <property type="project" value="InterPro"/>
</dbReference>
<accession>A0A3G8ZJQ5</accession>
<evidence type="ECO:0000256" key="1">
    <source>
        <dbReference type="ARBA" id="ARBA00004196"/>
    </source>
</evidence>
<evidence type="ECO:0000313" key="7">
    <source>
        <dbReference type="EMBL" id="AZI57440.1"/>
    </source>
</evidence>
<dbReference type="PANTHER" id="PTHR35936:SF17">
    <property type="entry name" value="ARGININE-BINDING EXTRACELLULAR PROTEIN ARTP"/>
    <property type="match status" value="1"/>
</dbReference>
<dbReference type="SMART" id="SM00062">
    <property type="entry name" value="PBPb"/>
    <property type="match status" value="1"/>
</dbReference>
<dbReference type="KEGG" id="nak:EH165_03960"/>
<proteinExistence type="inferred from homology"/>
<dbReference type="GO" id="GO:0030313">
    <property type="term" value="C:cell envelope"/>
    <property type="evidence" value="ECO:0007669"/>
    <property type="project" value="UniProtKB-SubCell"/>
</dbReference>
<dbReference type="Gene3D" id="3.40.190.10">
    <property type="entry name" value="Periplasmic binding protein-like II"/>
    <property type="match status" value="2"/>
</dbReference>
<evidence type="ECO:0000256" key="3">
    <source>
        <dbReference type="ARBA" id="ARBA00022729"/>
    </source>
</evidence>
<gene>
    <name evidence="7" type="ORF">EH165_03960</name>
</gene>
<dbReference type="PANTHER" id="PTHR35936">
    <property type="entry name" value="MEMBRANE-BOUND LYTIC MUREIN TRANSGLYCOSYLASE F"/>
    <property type="match status" value="1"/>
</dbReference>
<evidence type="ECO:0000313" key="8">
    <source>
        <dbReference type="Proteomes" id="UP000268084"/>
    </source>
</evidence>
<reference evidence="7 8" key="1">
    <citation type="submission" date="2018-11" db="EMBL/GenBank/DDBJ databases">
        <authorList>
            <person name="Da X."/>
        </authorList>
    </citation>
    <scope>NUCLEOTIDE SEQUENCE [LARGE SCALE GENOMIC DNA]</scope>
    <source>
        <strain evidence="7 8">S14-144</strain>
    </source>
</reference>
<dbReference type="AlphaFoldDB" id="A0A3G8ZJQ5"/>
<evidence type="ECO:0000256" key="4">
    <source>
        <dbReference type="RuleBase" id="RU003744"/>
    </source>
</evidence>
<evidence type="ECO:0000259" key="5">
    <source>
        <dbReference type="SMART" id="SM00062"/>
    </source>
</evidence>
<name>A0A3G8ZJQ5_9ACTN</name>
<dbReference type="InterPro" id="IPR001320">
    <property type="entry name" value="Iontro_rcpt_C"/>
</dbReference>
<feature type="domain" description="Solute-binding protein family 3/N-terminal" evidence="5">
    <location>
        <begin position="43"/>
        <end position="266"/>
    </location>
</feature>
<dbReference type="SUPFAM" id="SSF53850">
    <property type="entry name" value="Periplasmic binding protein-like II"/>
    <property type="match status" value="1"/>
</dbReference>
<keyword evidence="3" id="KW-0732">Signal</keyword>
<feature type="domain" description="Ionotropic glutamate receptor C-terminal" evidence="6">
    <location>
        <begin position="43"/>
        <end position="265"/>
    </location>
</feature>
<evidence type="ECO:0000259" key="6">
    <source>
        <dbReference type="SMART" id="SM00079"/>
    </source>
</evidence>
<sequence length="269" mass="28045">MASTTESSAMASTPESSAMASSAGSAGAVDLDAAKATLIASGKLTVCTHLSYAPFQFDDGTGKIVGFDVDIMDAVAKKLGVEQTIVDTPFEGIKAGVDTKAGKCDASAAAMSITPEREKVILFSEPYFNATQAMIIRAADDYPDLKSLAGKRVGGQAGTVGLDYLNANSAANGYEVVEYPDLPSQGTALLTNQIDAAVNDSPVWKDLVDKNAGKFKVTASFDTGDQYGIGMKLGNDALKAVVDATLEELKADKAYDDIYKKWIGDVPAS</sequence>
<dbReference type="InterPro" id="IPR018313">
    <property type="entry name" value="SBP_3_CS"/>
</dbReference>
<dbReference type="OrthoDB" id="8454826at2"/>
<comment type="similarity">
    <text evidence="2 4">Belongs to the bacterial solute-binding protein 3 family.</text>
</comment>
<dbReference type="Proteomes" id="UP000268084">
    <property type="component" value="Chromosome"/>
</dbReference>
<dbReference type="Pfam" id="PF00497">
    <property type="entry name" value="SBP_bac_3"/>
    <property type="match status" value="1"/>
</dbReference>
<comment type="subcellular location">
    <subcellularLocation>
        <location evidence="1">Cell envelope</location>
    </subcellularLocation>
</comment>
<reference evidence="7 8" key="2">
    <citation type="submission" date="2018-12" db="EMBL/GenBank/DDBJ databases">
        <title>Nakamurella antarcticus sp. nov., isolated from Antarctica South Shetland Islands soil.</title>
        <authorList>
            <person name="Peng F."/>
        </authorList>
    </citation>
    <scope>NUCLEOTIDE SEQUENCE [LARGE SCALE GENOMIC DNA]</scope>
    <source>
        <strain evidence="7 8">S14-144</strain>
    </source>
</reference>
<evidence type="ECO:0000256" key="2">
    <source>
        <dbReference type="ARBA" id="ARBA00010333"/>
    </source>
</evidence>
<dbReference type="GO" id="GO:0015276">
    <property type="term" value="F:ligand-gated monoatomic ion channel activity"/>
    <property type="evidence" value="ECO:0007669"/>
    <property type="project" value="InterPro"/>
</dbReference>